<dbReference type="EMBL" id="CP113089">
    <property type="protein sequence ID" value="WAB81695.1"/>
    <property type="molecule type" value="Genomic_DNA"/>
</dbReference>
<name>A0A9E8S8K2_9MICO</name>
<evidence type="ECO:0000313" key="2">
    <source>
        <dbReference type="Proteomes" id="UP001164706"/>
    </source>
</evidence>
<dbReference type="AlphaFoldDB" id="A0A9E8S8K2"/>
<dbReference type="Proteomes" id="UP001164706">
    <property type="component" value="Chromosome"/>
</dbReference>
<dbReference type="RefSeq" id="WP_267781481.1">
    <property type="nucleotide sequence ID" value="NZ_CP113089.1"/>
</dbReference>
<dbReference type="KEGG" id="mdb:OVN18_01360"/>
<accession>A0A9E8S8K2</accession>
<organism evidence="1 2">
    <name type="scientific">Microcella daejeonensis</name>
    <dbReference type="NCBI Taxonomy" id="2994971"/>
    <lineage>
        <taxon>Bacteria</taxon>
        <taxon>Bacillati</taxon>
        <taxon>Actinomycetota</taxon>
        <taxon>Actinomycetes</taxon>
        <taxon>Micrococcales</taxon>
        <taxon>Microbacteriaceae</taxon>
        <taxon>Microcella</taxon>
    </lineage>
</organism>
<proteinExistence type="predicted"/>
<gene>
    <name evidence="1" type="ORF">OVN18_01360</name>
</gene>
<keyword evidence="2" id="KW-1185">Reference proteome</keyword>
<sequence length="224" mass="24240">MTSTEAQAALAAPALELRLPGSWRSIPLTDPEAARAAVRRLVDETVGRSDDRATLRRELRASLESGLAEAVAGEGRSFHLALELAPGIPTPATLTVFEPELRLSPAIGTGTAETGRVLEQVLRATRPDAPASLERLEHADSAVLRLHRRTQQHVDIEGEPLTMPDGSPQPQTIDRLDAEYWMTVPGTKRVILLHASTPLGALEAEMLRLFDGMVRAARWMPAAA</sequence>
<evidence type="ECO:0000313" key="1">
    <source>
        <dbReference type="EMBL" id="WAB81695.1"/>
    </source>
</evidence>
<protein>
    <submittedName>
        <fullName evidence="1">Uncharacterized protein</fullName>
    </submittedName>
</protein>
<reference evidence="1" key="1">
    <citation type="submission" date="2022-11" db="EMBL/GenBank/DDBJ databases">
        <title>Description of Microcella daejonensis nov. sp, isolated from riverside soil.</title>
        <authorList>
            <person name="Molina K.M."/>
            <person name="Kim S.B."/>
        </authorList>
    </citation>
    <scope>NUCLEOTIDE SEQUENCE</scope>
    <source>
        <strain evidence="1">MMS21-STM12</strain>
    </source>
</reference>